<keyword evidence="3" id="KW-1185">Reference proteome</keyword>
<evidence type="ECO:0000313" key="3">
    <source>
        <dbReference type="Proteomes" id="UP000391919"/>
    </source>
</evidence>
<feature type="transmembrane region" description="Helical" evidence="1">
    <location>
        <begin position="26"/>
        <end position="43"/>
    </location>
</feature>
<dbReference type="RefSeq" id="WP_151679376.1">
    <property type="nucleotide sequence ID" value="NZ_BKZP01000007.1"/>
</dbReference>
<keyword evidence="1" id="KW-1133">Transmembrane helix</keyword>
<comment type="caution">
    <text evidence="2">The sequence shown here is derived from an EMBL/GenBank/DDBJ whole genome shotgun (WGS) entry which is preliminary data.</text>
</comment>
<sequence length="74" mass="8451">MEAKTNVLNFVSVALIVLEAIFKLKWIIYLYFAFIAVFLVLELRAKPPKDTLVRVLLNILVLTIIMVVVGFTEI</sequence>
<name>A0A5J4JFS0_9BACI</name>
<evidence type="ECO:0000313" key="2">
    <source>
        <dbReference type="EMBL" id="GER69435.1"/>
    </source>
</evidence>
<proteinExistence type="predicted"/>
<dbReference type="Proteomes" id="UP000391919">
    <property type="component" value="Unassembled WGS sequence"/>
</dbReference>
<evidence type="ECO:0000256" key="1">
    <source>
        <dbReference type="SAM" id="Phobius"/>
    </source>
</evidence>
<keyword evidence="1" id="KW-0472">Membrane</keyword>
<keyword evidence="1" id="KW-0812">Transmembrane</keyword>
<dbReference type="EMBL" id="BKZQ01000006">
    <property type="protein sequence ID" value="GER69435.1"/>
    <property type="molecule type" value="Genomic_DNA"/>
</dbReference>
<gene>
    <name evidence="2" type="ORF">BpJC7_07380</name>
</gene>
<accession>A0A5J4JFS0</accession>
<feature type="transmembrane region" description="Helical" evidence="1">
    <location>
        <begin position="55"/>
        <end position="72"/>
    </location>
</feature>
<reference evidence="2 3" key="1">
    <citation type="submission" date="2019-09" db="EMBL/GenBank/DDBJ databases">
        <title>Draft genome sequence of Bacillus sp. JC-7.</title>
        <authorList>
            <person name="Tanaka N."/>
            <person name="Shiwa Y."/>
            <person name="Fujita N."/>
            <person name="Tanasupawat S."/>
        </authorList>
    </citation>
    <scope>NUCLEOTIDE SEQUENCE [LARGE SCALE GENOMIC DNA]</scope>
    <source>
        <strain evidence="2 3">JC-7</strain>
    </source>
</reference>
<protein>
    <submittedName>
        <fullName evidence="2">Uncharacterized protein</fullName>
    </submittedName>
</protein>
<dbReference type="AlphaFoldDB" id="A0A5J4JFS0"/>
<organism evidence="2 3">
    <name type="scientific">Weizmannia acidilactici</name>
    <dbReference type="NCBI Taxonomy" id="2607726"/>
    <lineage>
        <taxon>Bacteria</taxon>
        <taxon>Bacillati</taxon>
        <taxon>Bacillota</taxon>
        <taxon>Bacilli</taxon>
        <taxon>Bacillales</taxon>
        <taxon>Bacillaceae</taxon>
        <taxon>Heyndrickxia</taxon>
    </lineage>
</organism>